<feature type="transmembrane region" description="Helical" evidence="1">
    <location>
        <begin position="21"/>
        <end position="43"/>
    </location>
</feature>
<evidence type="ECO:0000313" key="3">
    <source>
        <dbReference type="Proteomes" id="UP000595472"/>
    </source>
</evidence>
<accession>A0A7T3N3F4</accession>
<dbReference type="EMBL" id="MW055913">
    <property type="protein sequence ID" value="QPX62623.1"/>
    <property type="molecule type" value="Genomic_DNA"/>
</dbReference>
<keyword evidence="1" id="KW-1133">Transmembrane helix</keyword>
<protein>
    <submittedName>
        <fullName evidence="2">Membrane protein</fullName>
    </submittedName>
</protein>
<keyword evidence="3" id="KW-1185">Reference proteome</keyword>
<dbReference type="RefSeq" id="YP_010648565.1">
    <property type="nucleotide sequence ID" value="NC_070760.1"/>
</dbReference>
<reference evidence="2 3" key="1">
    <citation type="submission" date="2020-10" db="EMBL/GenBank/DDBJ databases">
        <authorList>
            <person name="Abad L.A."/>
            <person name="Alter J."/>
            <person name="Becerra C.Y."/>
            <person name="Boehle J."/>
            <person name="Bustos B."/>
            <person name="Connatser B.I."/>
            <person name="Cutright B."/>
            <person name="Gavin J."/>
            <person name="Gomez A.P."/>
            <person name="Grabar K."/>
            <person name="Hur E.Y."/>
            <person name="Ioh M.T."/>
            <person name="Joya-Campos L."/>
            <person name="Lauhon H.N."/>
            <person name="Lee S."/>
            <person name="Maranan R.T."/>
            <person name="Park Y.G."/>
            <person name="Priest M."/>
            <person name="Samuels S.O."/>
            <person name="Sarameh Y.J."/>
            <person name="Schreiber J.M."/>
            <person name="Shepard L."/>
            <person name="Sheth K.J."/>
            <person name="Silva C.A."/>
            <person name="Smyers G.M."/>
            <person name="Tam S."/>
            <person name="Tamura C.M."/>
            <person name="Wucher D.E."/>
            <person name="Donachie S.P."/>
            <person name="Reed F.A."/>
            <person name="Palecanda S."/>
            <person name="Chong R.A."/>
            <person name="Porter M.L."/>
            <person name="Garlena R.A."/>
            <person name="Russell D.A."/>
            <person name="Jacobs-Sera D."/>
            <person name="Hatfull G.F."/>
        </authorList>
    </citation>
    <scope>NUCLEOTIDE SEQUENCE [LARGE SCALE GENOMIC DNA]</scope>
</reference>
<dbReference type="GeneID" id="77924002"/>
<evidence type="ECO:0000256" key="1">
    <source>
        <dbReference type="SAM" id="Phobius"/>
    </source>
</evidence>
<name>A0A7T3N3F4_9CAUD</name>
<gene>
    <name evidence="2" type="primary">74</name>
    <name evidence="2" type="ORF">SEA_WOLLYPOG_74</name>
</gene>
<keyword evidence="1" id="KW-0812">Transmembrane</keyword>
<dbReference type="Proteomes" id="UP000595472">
    <property type="component" value="Segment"/>
</dbReference>
<keyword evidence="1" id="KW-0472">Membrane</keyword>
<sequence>MNETRRYRRMKERLDRDLDRGMILGYALVVLAVMSCLGVALFGDML</sequence>
<evidence type="ECO:0000313" key="2">
    <source>
        <dbReference type="EMBL" id="QPX62623.1"/>
    </source>
</evidence>
<dbReference type="KEGG" id="vg:77924002"/>
<proteinExistence type="predicted"/>
<organism evidence="2 3">
    <name type="scientific">Arthrobacter phage Wollypog</name>
    <dbReference type="NCBI Taxonomy" id="2790985"/>
    <lineage>
        <taxon>Viruses</taxon>
        <taxon>Duplodnaviria</taxon>
        <taxon>Heunggongvirae</taxon>
        <taxon>Uroviricota</taxon>
        <taxon>Caudoviricetes</taxon>
        <taxon>Wollypogvirus</taxon>
        <taxon>Wollypogvirus wollypog</taxon>
    </lineage>
</organism>